<gene>
    <name evidence="2" type="ORF">F4561_005056</name>
</gene>
<comment type="caution">
    <text evidence="2">The sequence shown here is derived from an EMBL/GenBank/DDBJ whole genome shotgun (WGS) entry which is preliminary data.</text>
</comment>
<dbReference type="RefSeq" id="WP_184582167.1">
    <property type="nucleotide sequence ID" value="NZ_JACHJT010000001.1"/>
</dbReference>
<evidence type="ECO:0000256" key="1">
    <source>
        <dbReference type="SAM" id="MobiDB-lite"/>
    </source>
</evidence>
<reference evidence="2 3" key="1">
    <citation type="submission" date="2020-08" db="EMBL/GenBank/DDBJ databases">
        <title>Sequencing the genomes of 1000 actinobacteria strains.</title>
        <authorList>
            <person name="Klenk H.-P."/>
        </authorList>
    </citation>
    <scope>NUCLEOTIDE SEQUENCE [LARGE SCALE GENOMIC DNA]</scope>
    <source>
        <strain evidence="2 3">DSM 102030</strain>
    </source>
</reference>
<evidence type="ECO:0000313" key="3">
    <source>
        <dbReference type="Proteomes" id="UP000523007"/>
    </source>
</evidence>
<organism evidence="2 3">
    <name type="scientific">Lipingzhangella halophila</name>
    <dbReference type="NCBI Taxonomy" id="1783352"/>
    <lineage>
        <taxon>Bacteria</taxon>
        <taxon>Bacillati</taxon>
        <taxon>Actinomycetota</taxon>
        <taxon>Actinomycetes</taxon>
        <taxon>Streptosporangiales</taxon>
        <taxon>Nocardiopsidaceae</taxon>
        <taxon>Lipingzhangella</taxon>
    </lineage>
</organism>
<sequence length="112" mass="12205">MSDHVGLTESDALSKGGEDLGVESEGLYSQLNNLIQDLERDADSLQGGALTKFREARNELTDRFEELMTWCSNNGIKLNEGQQQVNWTDNESGDDFGGTGRELGGLARPING</sequence>
<dbReference type="AlphaFoldDB" id="A0A7W7RLM3"/>
<feature type="region of interest" description="Disordered" evidence="1">
    <location>
        <begin position="1"/>
        <end position="20"/>
    </location>
</feature>
<feature type="region of interest" description="Disordered" evidence="1">
    <location>
        <begin position="84"/>
        <end position="112"/>
    </location>
</feature>
<dbReference type="Proteomes" id="UP000523007">
    <property type="component" value="Unassembled WGS sequence"/>
</dbReference>
<evidence type="ECO:0000313" key="2">
    <source>
        <dbReference type="EMBL" id="MBB4934236.1"/>
    </source>
</evidence>
<protein>
    <submittedName>
        <fullName evidence="2">Uncharacterized protein</fullName>
    </submittedName>
</protein>
<name>A0A7W7RLM3_9ACTN</name>
<proteinExistence type="predicted"/>
<dbReference type="EMBL" id="JACHJT010000001">
    <property type="protein sequence ID" value="MBB4934236.1"/>
    <property type="molecule type" value="Genomic_DNA"/>
</dbReference>
<keyword evidence="3" id="KW-1185">Reference proteome</keyword>
<accession>A0A7W7RLM3</accession>